<dbReference type="EMBL" id="CACVKT020010480">
    <property type="protein sequence ID" value="CAC5426855.1"/>
    <property type="molecule type" value="Genomic_DNA"/>
</dbReference>
<accession>A0A6J8F5C5</accession>
<evidence type="ECO:0000313" key="1">
    <source>
        <dbReference type="EMBL" id="CAC5426855.1"/>
    </source>
</evidence>
<name>A0A6J8F5C5_MYTCO</name>
<keyword evidence="2" id="KW-1185">Reference proteome</keyword>
<organism evidence="1 2">
    <name type="scientific">Mytilus coruscus</name>
    <name type="common">Sea mussel</name>
    <dbReference type="NCBI Taxonomy" id="42192"/>
    <lineage>
        <taxon>Eukaryota</taxon>
        <taxon>Metazoa</taxon>
        <taxon>Spiralia</taxon>
        <taxon>Lophotrochozoa</taxon>
        <taxon>Mollusca</taxon>
        <taxon>Bivalvia</taxon>
        <taxon>Autobranchia</taxon>
        <taxon>Pteriomorphia</taxon>
        <taxon>Mytilida</taxon>
        <taxon>Mytiloidea</taxon>
        <taxon>Mytilidae</taxon>
        <taxon>Mytilinae</taxon>
        <taxon>Mytilus</taxon>
    </lineage>
</organism>
<proteinExistence type="predicted"/>
<dbReference type="AlphaFoldDB" id="A0A6J8F5C5"/>
<reference evidence="1 2" key="1">
    <citation type="submission" date="2020-06" db="EMBL/GenBank/DDBJ databases">
        <authorList>
            <person name="Li R."/>
            <person name="Bekaert M."/>
        </authorList>
    </citation>
    <scope>NUCLEOTIDE SEQUENCE [LARGE SCALE GENOMIC DNA]</scope>
    <source>
        <strain evidence="2">wild</strain>
    </source>
</reference>
<sequence length="169" mass="19170">MLIYPENLLDKAGNSTYDGPFAVASLTIAHLAILRDPAGVHTPAPYFNLLTDEREISSTKFDNNFSSIDRDNSKDCKFASTNELVLTESDVTDGHNTELVKKIRLKIRIDHKQGDEKEIVKANKYIKLNQPKRITEEEHIAKTNNCNIFVIRIRCLPSDGRRKRDSVSI</sequence>
<dbReference type="Proteomes" id="UP000507470">
    <property type="component" value="Unassembled WGS sequence"/>
</dbReference>
<protein>
    <submittedName>
        <fullName evidence="1">Uncharacterized protein</fullName>
    </submittedName>
</protein>
<gene>
    <name evidence="1" type="ORF">MCOR_58523</name>
</gene>
<evidence type="ECO:0000313" key="2">
    <source>
        <dbReference type="Proteomes" id="UP000507470"/>
    </source>
</evidence>